<keyword evidence="1" id="KW-0472">Membrane</keyword>
<dbReference type="AlphaFoldDB" id="A0A0G0D3B1"/>
<evidence type="ECO:0000313" key="3">
    <source>
        <dbReference type="Proteomes" id="UP000034316"/>
    </source>
</evidence>
<organism evidence="2 3">
    <name type="scientific">Berkelbacteria bacterium GW2011_GWA2_35_9</name>
    <dbReference type="NCBI Taxonomy" id="1618333"/>
    <lineage>
        <taxon>Bacteria</taxon>
        <taxon>Candidatus Berkelbacteria</taxon>
    </lineage>
</organism>
<dbReference type="Proteomes" id="UP000034316">
    <property type="component" value="Unassembled WGS sequence"/>
</dbReference>
<reference evidence="2 3" key="1">
    <citation type="journal article" date="2015" name="Nature">
        <title>rRNA introns, odd ribosomes, and small enigmatic genomes across a large radiation of phyla.</title>
        <authorList>
            <person name="Brown C.T."/>
            <person name="Hug L.A."/>
            <person name="Thomas B.C."/>
            <person name="Sharon I."/>
            <person name="Castelle C.J."/>
            <person name="Singh A."/>
            <person name="Wilkins M.J."/>
            <person name="Williams K.H."/>
            <person name="Banfield J.F."/>
        </authorList>
    </citation>
    <scope>NUCLEOTIDE SEQUENCE [LARGE SCALE GENOMIC DNA]</scope>
</reference>
<dbReference type="STRING" id="1618333.UR93_C0030G0001"/>
<evidence type="ECO:0008006" key="4">
    <source>
        <dbReference type="Google" id="ProtNLM"/>
    </source>
</evidence>
<keyword evidence="1" id="KW-0812">Transmembrane</keyword>
<feature type="non-terminal residue" evidence="2">
    <location>
        <position position="51"/>
    </location>
</feature>
<keyword evidence="1" id="KW-1133">Transmembrane helix</keyword>
<sequence length="51" mass="5648">MNREQIKYIATFLSNISIGIIVVGVVTPVFNRSKLDFYTISLITISLISGT</sequence>
<accession>A0A0G0D3B1</accession>
<gene>
    <name evidence="2" type="ORF">UR93_C0030G0001</name>
</gene>
<dbReference type="EMBL" id="LBRB01000030">
    <property type="protein sequence ID" value="KKP87828.1"/>
    <property type="molecule type" value="Genomic_DNA"/>
</dbReference>
<evidence type="ECO:0000313" key="2">
    <source>
        <dbReference type="EMBL" id="KKP87828.1"/>
    </source>
</evidence>
<proteinExistence type="predicted"/>
<name>A0A0G0D3B1_9BACT</name>
<feature type="transmembrane region" description="Helical" evidence="1">
    <location>
        <begin position="12"/>
        <end position="30"/>
    </location>
</feature>
<evidence type="ECO:0000256" key="1">
    <source>
        <dbReference type="SAM" id="Phobius"/>
    </source>
</evidence>
<comment type="caution">
    <text evidence="2">The sequence shown here is derived from an EMBL/GenBank/DDBJ whole genome shotgun (WGS) entry which is preliminary data.</text>
</comment>
<protein>
    <recommendedName>
        <fullName evidence="4">Polysaccharide biosynthesis protein</fullName>
    </recommendedName>
</protein>